<proteinExistence type="predicted"/>
<protein>
    <submittedName>
        <fullName evidence="2">Uncharacterized protein</fullName>
    </submittedName>
</protein>
<feature type="compositionally biased region" description="Basic and acidic residues" evidence="1">
    <location>
        <begin position="46"/>
        <end position="55"/>
    </location>
</feature>
<name>A0A2D4NI88_9SAUR</name>
<dbReference type="AlphaFoldDB" id="A0A2D4NI88"/>
<sequence>MEAETVVMAVKVAADGDVDGQGGDGTDIGSGLMAMVVEDDEDGGGEDDKRNKDGGLARLTPSWGGPTACRVSKVMRSCCIVGFRIPETLLPISQTHQVSHKDST</sequence>
<evidence type="ECO:0000313" key="2">
    <source>
        <dbReference type="EMBL" id="LAB45414.1"/>
    </source>
</evidence>
<reference evidence="2" key="2">
    <citation type="submission" date="2017-11" db="EMBL/GenBank/DDBJ databases">
        <title>Coralsnake Venomics: Analyses of Venom Gland Transcriptomes and Proteomes of Six Brazilian Taxa.</title>
        <authorList>
            <person name="Aird S.D."/>
            <person name="Jorge da Silva N."/>
            <person name="Qiu L."/>
            <person name="Villar-Briones A."/>
            <person name="Aparecida-Saddi V."/>
            <person name="Campos-Telles M.P."/>
            <person name="Grau M."/>
            <person name="Mikheyev A.S."/>
        </authorList>
    </citation>
    <scope>NUCLEOTIDE SEQUENCE</scope>
    <source>
        <tissue evidence="2">Venom_gland</tissue>
    </source>
</reference>
<dbReference type="EMBL" id="IACM01179370">
    <property type="protein sequence ID" value="LAB45414.1"/>
    <property type="molecule type" value="Transcribed_RNA"/>
</dbReference>
<evidence type="ECO:0000256" key="1">
    <source>
        <dbReference type="SAM" id="MobiDB-lite"/>
    </source>
</evidence>
<feature type="region of interest" description="Disordered" evidence="1">
    <location>
        <begin position="36"/>
        <end position="62"/>
    </location>
</feature>
<organism evidence="2">
    <name type="scientific">Micrurus spixii</name>
    <name type="common">Amazon coral snake</name>
    <dbReference type="NCBI Taxonomy" id="129469"/>
    <lineage>
        <taxon>Eukaryota</taxon>
        <taxon>Metazoa</taxon>
        <taxon>Chordata</taxon>
        <taxon>Craniata</taxon>
        <taxon>Vertebrata</taxon>
        <taxon>Euteleostomi</taxon>
        <taxon>Lepidosauria</taxon>
        <taxon>Squamata</taxon>
        <taxon>Bifurcata</taxon>
        <taxon>Unidentata</taxon>
        <taxon>Episquamata</taxon>
        <taxon>Toxicofera</taxon>
        <taxon>Serpentes</taxon>
        <taxon>Colubroidea</taxon>
        <taxon>Elapidae</taxon>
        <taxon>Elapinae</taxon>
        <taxon>Micrurus</taxon>
    </lineage>
</organism>
<reference evidence="2" key="1">
    <citation type="submission" date="2017-07" db="EMBL/GenBank/DDBJ databases">
        <authorList>
            <person name="Mikheyev A."/>
            <person name="Grau M."/>
        </authorList>
    </citation>
    <scope>NUCLEOTIDE SEQUENCE</scope>
    <source>
        <tissue evidence="2">Venom_gland</tissue>
    </source>
</reference>
<accession>A0A2D4NI88</accession>